<dbReference type="Proteomes" id="UP000077202">
    <property type="component" value="Unassembled WGS sequence"/>
</dbReference>
<name>A0A176VTF6_MARPO</name>
<organism evidence="2 3">
    <name type="scientific">Marchantia polymorpha subsp. ruderalis</name>
    <dbReference type="NCBI Taxonomy" id="1480154"/>
    <lineage>
        <taxon>Eukaryota</taxon>
        <taxon>Viridiplantae</taxon>
        <taxon>Streptophyta</taxon>
        <taxon>Embryophyta</taxon>
        <taxon>Marchantiophyta</taxon>
        <taxon>Marchantiopsida</taxon>
        <taxon>Marchantiidae</taxon>
        <taxon>Marchantiales</taxon>
        <taxon>Marchantiaceae</taxon>
        <taxon>Marchantia</taxon>
    </lineage>
</organism>
<comment type="caution">
    <text evidence="2">The sequence shown here is derived from an EMBL/GenBank/DDBJ whole genome shotgun (WGS) entry which is preliminary data.</text>
</comment>
<protein>
    <submittedName>
        <fullName evidence="2">Uncharacterized protein</fullName>
    </submittedName>
</protein>
<evidence type="ECO:0000313" key="3">
    <source>
        <dbReference type="Proteomes" id="UP000077202"/>
    </source>
</evidence>
<gene>
    <name evidence="2" type="ORF">AXG93_1535s1000</name>
</gene>
<keyword evidence="3" id="KW-1185">Reference proteome</keyword>
<evidence type="ECO:0000313" key="2">
    <source>
        <dbReference type="EMBL" id="OAE24084.1"/>
    </source>
</evidence>
<evidence type="ECO:0000256" key="1">
    <source>
        <dbReference type="SAM" id="MobiDB-lite"/>
    </source>
</evidence>
<sequence>MVPPGAMVRFVTPLGKDDVQVNKVKLSLRSKEEDNSWPDKETLVGRVETRSATWRKETSPERGSREKRGTSVKEAIPKGSPSKKEELRSKVSGSSA</sequence>
<accession>A0A176VTF6</accession>
<reference evidence="2" key="1">
    <citation type="submission" date="2016-03" db="EMBL/GenBank/DDBJ databases">
        <title>Mechanisms controlling the formation of the plant cell surface in tip-growing cells are functionally conserved among land plants.</title>
        <authorList>
            <person name="Honkanen S."/>
            <person name="Jones V.A."/>
            <person name="Morieri G."/>
            <person name="Champion C."/>
            <person name="Hetherington A.J."/>
            <person name="Kelly S."/>
            <person name="Saint-Marcoux D."/>
            <person name="Proust H."/>
            <person name="Prescott H."/>
            <person name="Dolan L."/>
        </authorList>
    </citation>
    <scope>NUCLEOTIDE SEQUENCE [LARGE SCALE GENOMIC DNA]</scope>
    <source>
        <tissue evidence="2">Whole gametophyte</tissue>
    </source>
</reference>
<dbReference type="AlphaFoldDB" id="A0A176VTF6"/>
<feature type="region of interest" description="Disordered" evidence="1">
    <location>
        <begin position="30"/>
        <end position="96"/>
    </location>
</feature>
<dbReference type="EMBL" id="LVLJ01002678">
    <property type="protein sequence ID" value="OAE24084.1"/>
    <property type="molecule type" value="Genomic_DNA"/>
</dbReference>
<feature type="compositionally biased region" description="Basic and acidic residues" evidence="1">
    <location>
        <begin position="30"/>
        <end position="71"/>
    </location>
</feature>
<proteinExistence type="predicted"/>